<dbReference type="GO" id="GO:0005506">
    <property type="term" value="F:iron ion binding"/>
    <property type="evidence" value="ECO:0007669"/>
    <property type="project" value="InterPro"/>
</dbReference>
<evidence type="ECO:0000256" key="1">
    <source>
        <dbReference type="ARBA" id="ARBA00001971"/>
    </source>
</evidence>
<keyword evidence="6" id="KW-0560">Oxidoreductase</keyword>
<dbReference type="InterPro" id="IPR017972">
    <property type="entry name" value="Cyt_P450_CS"/>
</dbReference>
<dbReference type="EMBL" id="JAGMUV010000004">
    <property type="protein sequence ID" value="KAH7161004.1"/>
    <property type="molecule type" value="Genomic_DNA"/>
</dbReference>
<dbReference type="SUPFAM" id="SSF48264">
    <property type="entry name" value="Cytochrome P450"/>
    <property type="match status" value="1"/>
</dbReference>
<dbReference type="OrthoDB" id="2789670at2759"/>
<keyword evidence="4 5" id="KW-0408">Iron</keyword>
<dbReference type="Gene3D" id="1.10.630.10">
    <property type="entry name" value="Cytochrome P450"/>
    <property type="match status" value="1"/>
</dbReference>
<keyword evidence="6" id="KW-0503">Monooxygenase</keyword>
<dbReference type="PROSITE" id="PS00086">
    <property type="entry name" value="CYTOCHROME_P450"/>
    <property type="match status" value="1"/>
</dbReference>
<dbReference type="InterPro" id="IPR001128">
    <property type="entry name" value="Cyt_P450"/>
</dbReference>
<keyword evidence="3 5" id="KW-0479">Metal-binding</keyword>
<proteinExistence type="inferred from homology"/>
<dbReference type="PANTHER" id="PTHR24305">
    <property type="entry name" value="CYTOCHROME P450"/>
    <property type="match status" value="1"/>
</dbReference>
<keyword evidence="8" id="KW-1185">Reference proteome</keyword>
<feature type="binding site" description="axial binding residue" evidence="5">
    <location>
        <position position="471"/>
    </location>
    <ligand>
        <name>heme</name>
        <dbReference type="ChEBI" id="CHEBI:30413"/>
    </ligand>
    <ligandPart>
        <name>Fe</name>
        <dbReference type="ChEBI" id="CHEBI:18248"/>
    </ligandPart>
</feature>
<accession>A0A9P9JC13</accession>
<dbReference type="GO" id="GO:0020037">
    <property type="term" value="F:heme binding"/>
    <property type="evidence" value="ECO:0007669"/>
    <property type="project" value="InterPro"/>
</dbReference>
<comment type="similarity">
    <text evidence="6">Belongs to the cytochrome P450 family.</text>
</comment>
<evidence type="ECO:0000256" key="2">
    <source>
        <dbReference type="ARBA" id="ARBA00022617"/>
    </source>
</evidence>
<dbReference type="PANTHER" id="PTHR24305:SF172">
    <property type="entry name" value="P450, PUTATIVE (EUROFUNG)-RELATED"/>
    <property type="match status" value="1"/>
</dbReference>
<gene>
    <name evidence="7" type="ORF">EDB81DRAFT_924288</name>
</gene>
<comment type="cofactor">
    <cofactor evidence="1 5">
        <name>heme</name>
        <dbReference type="ChEBI" id="CHEBI:30413"/>
    </cofactor>
</comment>
<name>A0A9P9JC13_9HYPO</name>
<comment type="caution">
    <text evidence="7">The sequence shown here is derived from an EMBL/GenBank/DDBJ whole genome shotgun (WGS) entry which is preliminary data.</text>
</comment>
<reference evidence="7" key="1">
    <citation type="journal article" date="2021" name="Nat. Commun.">
        <title>Genetic determinants of endophytism in the Arabidopsis root mycobiome.</title>
        <authorList>
            <person name="Mesny F."/>
            <person name="Miyauchi S."/>
            <person name="Thiergart T."/>
            <person name="Pickel B."/>
            <person name="Atanasova L."/>
            <person name="Karlsson M."/>
            <person name="Huettel B."/>
            <person name="Barry K.W."/>
            <person name="Haridas S."/>
            <person name="Chen C."/>
            <person name="Bauer D."/>
            <person name="Andreopoulos W."/>
            <person name="Pangilinan J."/>
            <person name="LaButti K."/>
            <person name="Riley R."/>
            <person name="Lipzen A."/>
            <person name="Clum A."/>
            <person name="Drula E."/>
            <person name="Henrissat B."/>
            <person name="Kohler A."/>
            <person name="Grigoriev I.V."/>
            <person name="Martin F.M."/>
            <person name="Hacquard S."/>
        </authorList>
    </citation>
    <scope>NUCLEOTIDE SEQUENCE</scope>
    <source>
        <strain evidence="7">MPI-CAGE-AT-0147</strain>
    </source>
</reference>
<evidence type="ECO:0000256" key="5">
    <source>
        <dbReference type="PIRSR" id="PIRSR602401-1"/>
    </source>
</evidence>
<evidence type="ECO:0000313" key="7">
    <source>
        <dbReference type="EMBL" id="KAH7161004.1"/>
    </source>
</evidence>
<evidence type="ECO:0000313" key="8">
    <source>
        <dbReference type="Proteomes" id="UP000738349"/>
    </source>
</evidence>
<keyword evidence="2 5" id="KW-0349">Heme</keyword>
<evidence type="ECO:0000256" key="6">
    <source>
        <dbReference type="RuleBase" id="RU000461"/>
    </source>
</evidence>
<dbReference type="Pfam" id="PF00067">
    <property type="entry name" value="p450"/>
    <property type="match status" value="1"/>
</dbReference>
<protein>
    <submittedName>
        <fullName evidence="7">Cytochrome P450</fullName>
    </submittedName>
</protein>
<dbReference type="InterPro" id="IPR050121">
    <property type="entry name" value="Cytochrome_P450_monoxygenase"/>
</dbReference>
<evidence type="ECO:0000256" key="4">
    <source>
        <dbReference type="ARBA" id="ARBA00023004"/>
    </source>
</evidence>
<dbReference type="CDD" id="cd11061">
    <property type="entry name" value="CYP67-like"/>
    <property type="match status" value="1"/>
</dbReference>
<sequence>MWALVRLVLAFVVTLPVLYTLKILIIDYVLDPLGLRKYPSPNFFAATTPLWLLRETWFERRSKAIHEQHQRLGDIVRVGANQLIFNIPEAVTDIYSHSAARKLEKDVFYDAIAGDTHDIVNTRDRGDHSQRRKYLSNAFALRTVVDMEPVIRDNFQRLLDRIDTFITTDPEGKGDQVLDIRRWLNYFTLDVIGDMAFGLPMGFVRKGSDSKEGQTLDGVLYDVCSTIDALHLGARSSVTVAQIASPQVAQHVKHLLRCTTWLRNVSGAQHASDFEAVYIHQLRRRLDKGIPDRPSQDFMSKVLEDRDGKSRHLPFPQLVAEAGVFMSAGSDTTTSALSSTLYFLLSNPKCLQKLQEEVETRISLTEPCDIISYDLVRDLPYLRACIDETMRLRPPLAYPLQRLVVSPEGVMIAGHHVKPGTVVAVSPYTIHRNKTLYPNPDEFNPDRWFDPAQTENLKRYNIVFSQGPRQCLGRHIAIVELQILVSSLTRRYDMQLAHQDQDLLVFDRFISNVGPLPILIKRRQVGTVN</sequence>
<dbReference type="PRINTS" id="PR00385">
    <property type="entry name" value="P450"/>
</dbReference>
<dbReference type="GO" id="GO:0016705">
    <property type="term" value="F:oxidoreductase activity, acting on paired donors, with incorporation or reduction of molecular oxygen"/>
    <property type="evidence" value="ECO:0007669"/>
    <property type="project" value="InterPro"/>
</dbReference>
<dbReference type="GO" id="GO:0004497">
    <property type="term" value="F:monooxygenase activity"/>
    <property type="evidence" value="ECO:0007669"/>
    <property type="project" value="UniProtKB-KW"/>
</dbReference>
<dbReference type="AlphaFoldDB" id="A0A9P9JC13"/>
<dbReference type="InterPro" id="IPR036396">
    <property type="entry name" value="Cyt_P450_sf"/>
</dbReference>
<dbReference type="PRINTS" id="PR00463">
    <property type="entry name" value="EP450I"/>
</dbReference>
<evidence type="ECO:0000256" key="3">
    <source>
        <dbReference type="ARBA" id="ARBA00022723"/>
    </source>
</evidence>
<dbReference type="Proteomes" id="UP000738349">
    <property type="component" value="Unassembled WGS sequence"/>
</dbReference>
<organism evidence="7 8">
    <name type="scientific">Dactylonectria macrodidyma</name>
    <dbReference type="NCBI Taxonomy" id="307937"/>
    <lineage>
        <taxon>Eukaryota</taxon>
        <taxon>Fungi</taxon>
        <taxon>Dikarya</taxon>
        <taxon>Ascomycota</taxon>
        <taxon>Pezizomycotina</taxon>
        <taxon>Sordariomycetes</taxon>
        <taxon>Hypocreomycetidae</taxon>
        <taxon>Hypocreales</taxon>
        <taxon>Nectriaceae</taxon>
        <taxon>Dactylonectria</taxon>
    </lineage>
</organism>
<dbReference type="InterPro" id="IPR002401">
    <property type="entry name" value="Cyt_P450_E_grp-I"/>
</dbReference>